<reference evidence="1" key="1">
    <citation type="submission" date="2021-06" db="EMBL/GenBank/DDBJ databases">
        <authorList>
            <person name="Kallberg Y."/>
            <person name="Tangrot J."/>
            <person name="Rosling A."/>
        </authorList>
    </citation>
    <scope>NUCLEOTIDE SEQUENCE</scope>
    <source>
        <strain evidence="1">CL551</strain>
    </source>
</reference>
<proteinExistence type="predicted"/>
<dbReference type="OrthoDB" id="2439721at2759"/>
<gene>
    <name evidence="1" type="ORF">AMORRO_LOCUS7944</name>
</gene>
<organism evidence="1 2">
    <name type="scientific">Acaulospora morrowiae</name>
    <dbReference type="NCBI Taxonomy" id="94023"/>
    <lineage>
        <taxon>Eukaryota</taxon>
        <taxon>Fungi</taxon>
        <taxon>Fungi incertae sedis</taxon>
        <taxon>Mucoromycota</taxon>
        <taxon>Glomeromycotina</taxon>
        <taxon>Glomeromycetes</taxon>
        <taxon>Diversisporales</taxon>
        <taxon>Acaulosporaceae</taxon>
        <taxon>Acaulospora</taxon>
    </lineage>
</organism>
<accession>A0A9N9CKN9</accession>
<dbReference type="EMBL" id="CAJVPV010006419">
    <property type="protein sequence ID" value="CAG8604811.1"/>
    <property type="molecule type" value="Genomic_DNA"/>
</dbReference>
<evidence type="ECO:0000313" key="2">
    <source>
        <dbReference type="Proteomes" id="UP000789342"/>
    </source>
</evidence>
<dbReference type="Proteomes" id="UP000789342">
    <property type="component" value="Unassembled WGS sequence"/>
</dbReference>
<protein>
    <submittedName>
        <fullName evidence="1">3415_t:CDS:1</fullName>
    </submittedName>
</protein>
<comment type="caution">
    <text evidence="1">The sequence shown here is derived from an EMBL/GenBank/DDBJ whole genome shotgun (WGS) entry which is preliminary data.</text>
</comment>
<keyword evidence="2" id="KW-1185">Reference proteome</keyword>
<sequence length="254" mass="28597">HADASVRTCLYKIIKDGNDLLECGGEHHTEIDVIVKACSYIVDGLRNGNGIHCKWGESFCPLSKSTSHEKGRKCDVRFLSHSGIDLGEWEFAAEATPNKAVGDRCRSARINQSILNGLLSRKLADKQADMIKVPFIQVAGVFGQLLVEDMVNGFYVVFPGSTFMLPTKLAHLGKLKSTLKIFNHVMETYEKINKMFDELDHGRNLLEDIFKIDDEKSVQCKSTFIHEPWWTPKSKSQKFQVLTAIEEIESKIGH</sequence>
<dbReference type="AlphaFoldDB" id="A0A9N9CKN9"/>
<name>A0A9N9CKN9_9GLOM</name>
<evidence type="ECO:0000313" key="1">
    <source>
        <dbReference type="EMBL" id="CAG8604811.1"/>
    </source>
</evidence>
<feature type="non-terminal residue" evidence="1">
    <location>
        <position position="254"/>
    </location>
</feature>